<accession>A0A6I3KJM8</accession>
<name>A0A6I3KJM8_9HYPH</name>
<evidence type="ECO:0000256" key="1">
    <source>
        <dbReference type="SAM" id="SignalP"/>
    </source>
</evidence>
<reference evidence="2 3" key="1">
    <citation type="submission" date="2019-11" db="EMBL/GenBank/DDBJ databases">
        <title>Identification of a novel strain.</title>
        <authorList>
            <person name="Xu Q."/>
            <person name="Wang G."/>
        </authorList>
    </citation>
    <scope>NUCLEOTIDE SEQUENCE [LARGE SCALE GENOMIC DNA]</scope>
    <source>
        <strain evidence="3">xq</strain>
    </source>
</reference>
<dbReference type="EMBL" id="WMBQ01000001">
    <property type="protein sequence ID" value="MTD94176.1"/>
    <property type="molecule type" value="Genomic_DNA"/>
</dbReference>
<organism evidence="2 3">
    <name type="scientific">Hyphomicrobium album</name>
    <dbReference type="NCBI Taxonomy" id="2665159"/>
    <lineage>
        <taxon>Bacteria</taxon>
        <taxon>Pseudomonadati</taxon>
        <taxon>Pseudomonadota</taxon>
        <taxon>Alphaproteobacteria</taxon>
        <taxon>Hyphomicrobiales</taxon>
        <taxon>Hyphomicrobiaceae</taxon>
        <taxon>Hyphomicrobium</taxon>
    </lineage>
</organism>
<gene>
    <name evidence="2" type="ORF">GIW81_07480</name>
</gene>
<comment type="caution">
    <text evidence="2">The sequence shown here is derived from an EMBL/GenBank/DDBJ whole genome shotgun (WGS) entry which is preliminary data.</text>
</comment>
<feature type="signal peptide" evidence="1">
    <location>
        <begin position="1"/>
        <end position="27"/>
    </location>
</feature>
<evidence type="ECO:0000313" key="2">
    <source>
        <dbReference type="EMBL" id="MTD94176.1"/>
    </source>
</evidence>
<proteinExistence type="predicted"/>
<sequence length="143" mass="16136">MASTIRLFALFAIMSVPLWAGASTAQAQELDALFLGGYWCNTETDAKTENIPRNRNFLLSRRIDGTSETDFTERLIDIVGDIRGHRIVLAQILKNKDGTDCKTNCTIAERIVHKDMLEVGDWNSNTGVFKSNSPREYVHRCEK</sequence>
<feature type="chain" id="PRO_5026125996" evidence="1">
    <location>
        <begin position="28"/>
        <end position="143"/>
    </location>
</feature>
<dbReference type="AlphaFoldDB" id="A0A6I3KJM8"/>
<dbReference type="Proteomes" id="UP000440694">
    <property type="component" value="Unassembled WGS sequence"/>
</dbReference>
<keyword evidence="3" id="KW-1185">Reference proteome</keyword>
<evidence type="ECO:0000313" key="3">
    <source>
        <dbReference type="Proteomes" id="UP000440694"/>
    </source>
</evidence>
<keyword evidence="1" id="KW-0732">Signal</keyword>
<dbReference type="RefSeq" id="WP_154738636.1">
    <property type="nucleotide sequence ID" value="NZ_WMBQ01000001.1"/>
</dbReference>
<protein>
    <submittedName>
        <fullName evidence="2">Uncharacterized protein</fullName>
    </submittedName>
</protein>